<dbReference type="InterPro" id="IPR050807">
    <property type="entry name" value="TransReg_Diox_bact_type"/>
</dbReference>
<sequence>MYSGGYKGAYSTGYACDMGKSSEKNTSAYHDPLVQQYAFILGENLRQLRKAQGLTQERLGLMIGTGHSRISNIERGRVVPSVPDMIKLCRALEADPVELVDTAAFKLSDFPERQQGHARLYAPPPRPAEATAGPPGSSVCE</sequence>
<dbReference type="EMBL" id="PPTU01000003">
    <property type="protein sequence ID" value="RDB72440.1"/>
    <property type="molecule type" value="Genomic_DNA"/>
</dbReference>
<dbReference type="GO" id="GO:0005829">
    <property type="term" value="C:cytosol"/>
    <property type="evidence" value="ECO:0007669"/>
    <property type="project" value="TreeGrafter"/>
</dbReference>
<dbReference type="GO" id="GO:0003700">
    <property type="term" value="F:DNA-binding transcription factor activity"/>
    <property type="evidence" value="ECO:0007669"/>
    <property type="project" value="TreeGrafter"/>
</dbReference>
<dbReference type="PANTHER" id="PTHR46797:SF1">
    <property type="entry name" value="METHYLPHOSPHONATE SYNTHASE"/>
    <property type="match status" value="1"/>
</dbReference>
<comment type="caution">
    <text evidence="4">The sequence shown here is derived from an EMBL/GenBank/DDBJ whole genome shotgun (WGS) entry which is preliminary data.</text>
</comment>
<organism evidence="4 5">
    <name type="scientific">Eggerthella lenta</name>
    <name type="common">Eubacterium lentum</name>
    <dbReference type="NCBI Taxonomy" id="84112"/>
    <lineage>
        <taxon>Bacteria</taxon>
        <taxon>Bacillati</taxon>
        <taxon>Actinomycetota</taxon>
        <taxon>Coriobacteriia</taxon>
        <taxon>Eggerthellales</taxon>
        <taxon>Eggerthellaceae</taxon>
        <taxon>Eggerthella</taxon>
    </lineage>
</organism>
<evidence type="ECO:0000259" key="3">
    <source>
        <dbReference type="PROSITE" id="PS50943"/>
    </source>
</evidence>
<evidence type="ECO:0000313" key="5">
    <source>
        <dbReference type="Proteomes" id="UP000253970"/>
    </source>
</evidence>
<evidence type="ECO:0000256" key="2">
    <source>
        <dbReference type="SAM" id="MobiDB-lite"/>
    </source>
</evidence>
<dbReference type="CDD" id="cd00093">
    <property type="entry name" value="HTH_XRE"/>
    <property type="match status" value="1"/>
</dbReference>
<dbReference type="PROSITE" id="PS50943">
    <property type="entry name" value="HTH_CROC1"/>
    <property type="match status" value="1"/>
</dbReference>
<dbReference type="InterPro" id="IPR010982">
    <property type="entry name" value="Lambda_DNA-bd_dom_sf"/>
</dbReference>
<evidence type="ECO:0000313" key="4">
    <source>
        <dbReference type="EMBL" id="RDB72440.1"/>
    </source>
</evidence>
<dbReference type="Proteomes" id="UP000253970">
    <property type="component" value="Unassembled WGS sequence"/>
</dbReference>
<feature type="region of interest" description="Disordered" evidence="2">
    <location>
        <begin position="115"/>
        <end position="141"/>
    </location>
</feature>
<dbReference type="GO" id="GO:0003677">
    <property type="term" value="F:DNA binding"/>
    <property type="evidence" value="ECO:0007669"/>
    <property type="project" value="UniProtKB-KW"/>
</dbReference>
<keyword evidence="1" id="KW-0238">DNA-binding</keyword>
<feature type="domain" description="HTH cro/C1-type" evidence="3">
    <location>
        <begin position="45"/>
        <end position="99"/>
    </location>
</feature>
<dbReference type="AlphaFoldDB" id="A0A369MN05"/>
<evidence type="ECO:0000256" key="1">
    <source>
        <dbReference type="ARBA" id="ARBA00023125"/>
    </source>
</evidence>
<dbReference type="SUPFAM" id="SSF47413">
    <property type="entry name" value="lambda repressor-like DNA-binding domains"/>
    <property type="match status" value="1"/>
</dbReference>
<proteinExistence type="predicted"/>
<dbReference type="SMART" id="SM00530">
    <property type="entry name" value="HTH_XRE"/>
    <property type="match status" value="1"/>
</dbReference>
<dbReference type="InterPro" id="IPR001387">
    <property type="entry name" value="Cro/C1-type_HTH"/>
</dbReference>
<dbReference type="Pfam" id="PF13560">
    <property type="entry name" value="HTH_31"/>
    <property type="match status" value="1"/>
</dbReference>
<dbReference type="PANTHER" id="PTHR46797">
    <property type="entry name" value="HTH-TYPE TRANSCRIPTIONAL REGULATOR"/>
    <property type="match status" value="1"/>
</dbReference>
<accession>A0A369MN05</accession>
<protein>
    <submittedName>
        <fullName evidence="4">XRE family transcriptional regulator</fullName>
    </submittedName>
</protein>
<dbReference type="Gene3D" id="1.10.260.40">
    <property type="entry name" value="lambda repressor-like DNA-binding domains"/>
    <property type="match status" value="1"/>
</dbReference>
<gene>
    <name evidence="4" type="ORF">C1875_02925</name>
</gene>
<reference evidence="4 5" key="1">
    <citation type="journal article" date="2018" name="Elife">
        <title>Discovery and characterization of a prevalent human gut bacterial enzyme sufficient for the inactivation of a family of plant toxins.</title>
        <authorList>
            <person name="Koppel N."/>
            <person name="Bisanz J.E."/>
            <person name="Pandelia M.E."/>
            <person name="Turnbaugh P.J."/>
            <person name="Balskus E.P."/>
        </authorList>
    </citation>
    <scope>NUCLEOTIDE SEQUENCE [LARGE SCALE GENOMIC DNA]</scope>
    <source>
        <strain evidence="4 5">W1 BHI 6</strain>
    </source>
</reference>
<name>A0A369MN05_EGGLN</name>
<dbReference type="RefSeq" id="WP_114532848.1">
    <property type="nucleotide sequence ID" value="NZ_JADNER010000002.1"/>
</dbReference>